<reference evidence="2 3" key="1">
    <citation type="submission" date="2018-06" db="EMBL/GenBank/DDBJ databases">
        <authorList>
            <consortium name="Pathogen Informatics"/>
            <person name="Doyle S."/>
        </authorList>
    </citation>
    <scope>NUCLEOTIDE SEQUENCE [LARGE SCALE GENOMIC DNA]</scope>
    <source>
        <strain evidence="2 3">NCTC12112</strain>
    </source>
</reference>
<name>A0AAX2JDB8_9FUSO</name>
<dbReference type="AlphaFoldDB" id="A0AAX2JDB8"/>
<proteinExistence type="predicted"/>
<dbReference type="Proteomes" id="UP000249008">
    <property type="component" value="Chromosome 1"/>
</dbReference>
<keyword evidence="1" id="KW-0472">Membrane</keyword>
<dbReference type="RefSeq" id="WP_005981486.1">
    <property type="nucleotide sequence ID" value="NZ_CABKNW010000005.1"/>
</dbReference>
<keyword evidence="1" id="KW-0812">Transmembrane</keyword>
<gene>
    <name evidence="2" type="ORF">NCTC12112_02235</name>
</gene>
<organism evidence="2 3">
    <name type="scientific">Fusobacterium ulcerans</name>
    <dbReference type="NCBI Taxonomy" id="861"/>
    <lineage>
        <taxon>Bacteria</taxon>
        <taxon>Fusobacteriati</taxon>
        <taxon>Fusobacteriota</taxon>
        <taxon>Fusobacteriia</taxon>
        <taxon>Fusobacteriales</taxon>
        <taxon>Fusobacteriaceae</taxon>
        <taxon>Fusobacterium</taxon>
    </lineage>
</organism>
<evidence type="ECO:0000256" key="1">
    <source>
        <dbReference type="SAM" id="Phobius"/>
    </source>
</evidence>
<accession>A0AAX2JDB8</accession>
<dbReference type="GeneID" id="78453520"/>
<keyword evidence="1" id="KW-1133">Transmembrane helix</keyword>
<dbReference type="EMBL" id="LS483487">
    <property type="protein sequence ID" value="SQJ08396.1"/>
    <property type="molecule type" value="Genomic_DNA"/>
</dbReference>
<evidence type="ECO:0000313" key="2">
    <source>
        <dbReference type="EMBL" id="SQJ08396.1"/>
    </source>
</evidence>
<dbReference type="KEGG" id="ful:C4N20_01785"/>
<feature type="transmembrane region" description="Helical" evidence="1">
    <location>
        <begin position="50"/>
        <end position="72"/>
    </location>
</feature>
<feature type="transmembrane region" description="Helical" evidence="1">
    <location>
        <begin position="6"/>
        <end position="30"/>
    </location>
</feature>
<sequence>MDFRLIFHFVMTLVFIILTCLGLFLFIIFLTKWKKDKNNEKTKRKMQISLVFFILMIIANVTSAIWGMYYIASK</sequence>
<evidence type="ECO:0000313" key="3">
    <source>
        <dbReference type="Proteomes" id="UP000249008"/>
    </source>
</evidence>
<protein>
    <submittedName>
        <fullName evidence="2">Uncharacterized protein</fullName>
    </submittedName>
</protein>